<dbReference type="PANTHER" id="PTHR43031">
    <property type="entry name" value="FAD-DEPENDENT OXIDOREDUCTASE"/>
    <property type="match status" value="1"/>
</dbReference>
<dbReference type="Pfam" id="PF00581">
    <property type="entry name" value="Rhodanese"/>
    <property type="match status" value="1"/>
</dbReference>
<comment type="caution">
    <text evidence="2">The sequence shown here is derived from an EMBL/GenBank/DDBJ whole genome shotgun (WGS) entry which is preliminary data.</text>
</comment>
<feature type="domain" description="Rhodanese" evidence="1">
    <location>
        <begin position="18"/>
        <end position="103"/>
    </location>
</feature>
<evidence type="ECO:0000313" key="2">
    <source>
        <dbReference type="EMBL" id="MBA2175809.1"/>
    </source>
</evidence>
<dbReference type="InterPro" id="IPR036873">
    <property type="entry name" value="Rhodanese-like_dom_sf"/>
</dbReference>
<accession>A0A838CVH0</accession>
<dbReference type="PROSITE" id="PS50206">
    <property type="entry name" value="RHODANESE_3"/>
    <property type="match status" value="1"/>
</dbReference>
<dbReference type="Gene3D" id="3.40.250.10">
    <property type="entry name" value="Rhodanese-like domain"/>
    <property type="match status" value="1"/>
</dbReference>
<dbReference type="Proteomes" id="UP000571017">
    <property type="component" value="Unassembled WGS sequence"/>
</dbReference>
<evidence type="ECO:0000313" key="3">
    <source>
        <dbReference type="Proteomes" id="UP000571017"/>
    </source>
</evidence>
<dbReference type="RefSeq" id="WP_181472792.1">
    <property type="nucleotide sequence ID" value="NZ_JACEFG010000002.1"/>
</dbReference>
<dbReference type="CDD" id="cd00158">
    <property type="entry name" value="RHOD"/>
    <property type="match status" value="1"/>
</dbReference>
<dbReference type="InterPro" id="IPR001763">
    <property type="entry name" value="Rhodanese-like_dom"/>
</dbReference>
<dbReference type="SUPFAM" id="SSF52821">
    <property type="entry name" value="Rhodanese/Cell cycle control phosphatase"/>
    <property type="match status" value="1"/>
</dbReference>
<dbReference type="EMBL" id="JACEFG010000002">
    <property type="protein sequence ID" value="MBA2175809.1"/>
    <property type="molecule type" value="Genomic_DNA"/>
</dbReference>
<sequence>MSNIEEISPQEVQKKIEQEDGTVLIDVRENEEVEQGMAPTAKHIPLGEIPNHVDDLPKDQEYVLICRSGRRSMNAAEFMNEKGFSNVKNMQGGMLNWDGELVF</sequence>
<proteinExistence type="predicted"/>
<name>A0A838CVH0_9BACI</name>
<organism evidence="2 3">
    <name type="scientific">Halobacillus locisalis</name>
    <dbReference type="NCBI Taxonomy" id="220753"/>
    <lineage>
        <taxon>Bacteria</taxon>
        <taxon>Bacillati</taxon>
        <taxon>Bacillota</taxon>
        <taxon>Bacilli</taxon>
        <taxon>Bacillales</taxon>
        <taxon>Bacillaceae</taxon>
        <taxon>Halobacillus</taxon>
    </lineage>
</organism>
<dbReference type="PANTHER" id="PTHR43031:SF17">
    <property type="entry name" value="SULFURTRANSFERASE YTWF-RELATED"/>
    <property type="match status" value="1"/>
</dbReference>
<reference evidence="2 3" key="1">
    <citation type="journal article" date="2004" name="Extremophiles">
        <title>Halobacillus locisalis sp. nov., a halophilic bacterium isolated from a marine solar saltern of the Yellow Sea in Korea.</title>
        <authorList>
            <person name="Yoon J.H."/>
            <person name="Kang K.H."/>
            <person name="Oh T.K."/>
            <person name="Park Y.H."/>
        </authorList>
    </citation>
    <scope>NUCLEOTIDE SEQUENCE [LARGE SCALE GENOMIC DNA]</scope>
    <source>
        <strain evidence="2 3">KCTC 3788</strain>
    </source>
</reference>
<evidence type="ECO:0000259" key="1">
    <source>
        <dbReference type="PROSITE" id="PS50206"/>
    </source>
</evidence>
<keyword evidence="3" id="KW-1185">Reference proteome</keyword>
<gene>
    <name evidence="2" type="ORF">H0266_12980</name>
</gene>
<dbReference type="InterPro" id="IPR050229">
    <property type="entry name" value="GlpE_sulfurtransferase"/>
</dbReference>
<dbReference type="AlphaFoldDB" id="A0A838CVH0"/>
<dbReference type="SMART" id="SM00450">
    <property type="entry name" value="RHOD"/>
    <property type="match status" value="1"/>
</dbReference>
<protein>
    <submittedName>
        <fullName evidence="2">Rhodanese-like domain-containing protein</fullName>
    </submittedName>
</protein>